<evidence type="ECO:0000256" key="1">
    <source>
        <dbReference type="SAM" id="MobiDB-lite"/>
    </source>
</evidence>
<evidence type="ECO:0000313" key="2">
    <source>
        <dbReference type="EMBL" id="KAL3664420.1"/>
    </source>
</evidence>
<dbReference type="Proteomes" id="UP001632037">
    <property type="component" value="Unassembled WGS sequence"/>
</dbReference>
<reference evidence="2 3" key="1">
    <citation type="submission" date="2024-09" db="EMBL/GenBank/DDBJ databases">
        <title>Genome sequencing and assembly of Phytophthora oleae, isolate VK10A, causative agent of rot of olive drupes.</title>
        <authorList>
            <person name="Conti Taguali S."/>
            <person name="Riolo M."/>
            <person name="La Spada F."/>
            <person name="Cacciola S.O."/>
            <person name="Dionisio G."/>
        </authorList>
    </citation>
    <scope>NUCLEOTIDE SEQUENCE [LARGE SCALE GENOMIC DNA]</scope>
    <source>
        <strain evidence="2 3">VK10A</strain>
    </source>
</reference>
<dbReference type="AlphaFoldDB" id="A0ABD3FFW5"/>
<feature type="region of interest" description="Disordered" evidence="1">
    <location>
        <begin position="71"/>
        <end position="128"/>
    </location>
</feature>
<comment type="caution">
    <text evidence="2">The sequence shown here is derived from an EMBL/GenBank/DDBJ whole genome shotgun (WGS) entry which is preliminary data.</text>
</comment>
<feature type="compositionally biased region" description="Low complexity" evidence="1">
    <location>
        <begin position="75"/>
        <end position="93"/>
    </location>
</feature>
<proteinExistence type="predicted"/>
<evidence type="ECO:0000313" key="3">
    <source>
        <dbReference type="Proteomes" id="UP001632037"/>
    </source>
</evidence>
<gene>
    <name evidence="2" type="ORF">V7S43_010743</name>
</gene>
<sequence>MRILPSHQTIQRLLFRPDVASSVVMTQIERGSLWRIQRVFKLAPVETADAALIRRTAMFLVHSLIGNSLERRSRSCSLPTSSSSACTGCGSATRSDNAAPHSLTAAASPVQPRPKPRAGSPARKSQRLHAHAALVSHKLCA</sequence>
<protein>
    <submittedName>
        <fullName evidence="2">Uncharacterized protein</fullName>
    </submittedName>
</protein>
<name>A0ABD3FFW5_9STRA</name>
<accession>A0ABD3FFW5</accession>
<dbReference type="EMBL" id="JBIMZQ010000024">
    <property type="protein sequence ID" value="KAL3664420.1"/>
    <property type="molecule type" value="Genomic_DNA"/>
</dbReference>
<keyword evidence="3" id="KW-1185">Reference proteome</keyword>
<organism evidence="2 3">
    <name type="scientific">Phytophthora oleae</name>
    <dbReference type="NCBI Taxonomy" id="2107226"/>
    <lineage>
        <taxon>Eukaryota</taxon>
        <taxon>Sar</taxon>
        <taxon>Stramenopiles</taxon>
        <taxon>Oomycota</taxon>
        <taxon>Peronosporomycetes</taxon>
        <taxon>Peronosporales</taxon>
        <taxon>Peronosporaceae</taxon>
        <taxon>Phytophthora</taxon>
    </lineage>
</organism>